<evidence type="ECO:0000313" key="4">
    <source>
        <dbReference type="EMBL" id="GBN16134.1"/>
    </source>
</evidence>
<evidence type="ECO:0000256" key="1">
    <source>
        <dbReference type="ARBA" id="ARBA00022750"/>
    </source>
</evidence>
<reference evidence="4 5" key="1">
    <citation type="journal article" date="2019" name="Sci. Rep.">
        <title>Orb-weaving spider Araneus ventricosus genome elucidates the spidroin gene catalogue.</title>
        <authorList>
            <person name="Kono N."/>
            <person name="Nakamura H."/>
            <person name="Ohtoshi R."/>
            <person name="Moran D.A.P."/>
            <person name="Shinohara A."/>
            <person name="Yoshida Y."/>
            <person name="Fujiwara M."/>
            <person name="Mori M."/>
            <person name="Tomita M."/>
            <person name="Arakawa K."/>
        </authorList>
    </citation>
    <scope>NUCLEOTIDE SEQUENCE [LARGE SCALE GENOMIC DNA]</scope>
</reference>
<name>A0A4Y2LNS5_ARAVE</name>
<keyword evidence="1" id="KW-0064">Aspartyl protease</keyword>
<accession>A0A4Y2LNS5</accession>
<dbReference type="AlphaFoldDB" id="A0A4Y2LNS5"/>
<keyword evidence="1" id="KW-0378">Hydrolase</keyword>
<dbReference type="CDD" id="cd09272">
    <property type="entry name" value="RNase_HI_RT_Ty1"/>
    <property type="match status" value="1"/>
</dbReference>
<dbReference type="GO" id="GO:0071897">
    <property type="term" value="P:DNA biosynthetic process"/>
    <property type="evidence" value="ECO:0007669"/>
    <property type="project" value="UniProtKB-ARBA"/>
</dbReference>
<dbReference type="PANTHER" id="PTHR11439:SF483">
    <property type="entry name" value="PEPTIDE SYNTHASE GLIP-LIKE, PUTATIVE (AFU_ORTHOLOGUE AFUA_3G12920)-RELATED"/>
    <property type="match status" value="1"/>
</dbReference>
<dbReference type="Pfam" id="PF22936">
    <property type="entry name" value="Pol_BBD"/>
    <property type="match status" value="1"/>
</dbReference>
<organism evidence="4 5">
    <name type="scientific">Araneus ventricosus</name>
    <name type="common">Orbweaver spider</name>
    <name type="synonym">Epeira ventricosa</name>
    <dbReference type="NCBI Taxonomy" id="182803"/>
    <lineage>
        <taxon>Eukaryota</taxon>
        <taxon>Metazoa</taxon>
        <taxon>Ecdysozoa</taxon>
        <taxon>Arthropoda</taxon>
        <taxon>Chelicerata</taxon>
        <taxon>Arachnida</taxon>
        <taxon>Araneae</taxon>
        <taxon>Araneomorphae</taxon>
        <taxon>Entelegynae</taxon>
        <taxon>Araneoidea</taxon>
        <taxon>Araneidae</taxon>
        <taxon>Araneus</taxon>
    </lineage>
</organism>
<feature type="domain" description="Retrovirus-related Pol polyprotein from transposon TNT 1-94-like beta-barrel" evidence="3">
    <location>
        <begin position="282"/>
        <end position="359"/>
    </location>
</feature>
<evidence type="ECO:0000259" key="3">
    <source>
        <dbReference type="Pfam" id="PF22936"/>
    </source>
</evidence>
<sequence length="797" mass="91105">MSFDMRSLNTGKDKGACVLLKEKLGKKLFYFACCHHIMELIIGKVFYISLGIPSSSPEVPFFKRFQEYWGFIDRDKFEAGLKEDNIKVLLQDTKDEILEFATRQESLSIPSAPGPRDDYLEFVELVIIFLGGIHVRGIRFRLPGAMNYARWMSKPHGNFELIKSAFSTARTSNRLLDSLPLECDSCKMNCATSSKCFKPKESPPDPLKFHLSKQIRAKLTGIENLNIKSTEFDEMVSPNKTPDVFPDNDPWVGGNDTNIEDNSNHEMDVMIDRFSVLDITAGVTSHMCLNEHLFTEINPIDNTYVKLAIDKTVKIIAKGTVTFDVLIGNQTKGITLQNVLYIPDLKNNLISISKVTANNLTVKFQRNHASVINSKNETGLIAKCEKGLYYVTAIVESMSIVKEIEQWHQKFGHLNAKDLEKLQCRTWYADGSIALRKARLVAKGFAQIPDVDYQETFAPVTRPGSIRTVMTYCAENNLDIFQLHFIMAYVNGDVDEEIFMEQADHFIDQKHPDYVYKLQRSLYGLKQAGRQWFCKLDEKLKSFDLNPLSSEKFNMQDAKKVKTPLDPSIKLTKEMCPKTEAEKAEMSLYPYWSLIGSLMYLAICTRPDICHTVSYLSQFNENASMPHWTAAKRVFKYLKGTKNRGLTFRPTKRLVVGYADVNWASDITDRKSYSGCVLKFADRAISWESKKQHCVALSSTEVEYIALYECAKEIVYLCRFLNELYDSVDETPTVVFSDSQAAQKLVQNLIFHSRTKHIDIRCHYIHEVYERGEIRINYIPTDKMAADILTKTLTFQA</sequence>
<dbReference type="SUPFAM" id="SSF56672">
    <property type="entry name" value="DNA/RNA polymerases"/>
    <property type="match status" value="1"/>
</dbReference>
<dbReference type="InterPro" id="IPR043502">
    <property type="entry name" value="DNA/RNA_pol_sf"/>
</dbReference>
<dbReference type="InterPro" id="IPR054722">
    <property type="entry name" value="PolX-like_BBD"/>
</dbReference>
<dbReference type="InterPro" id="IPR013103">
    <property type="entry name" value="RVT_2"/>
</dbReference>
<comment type="caution">
    <text evidence="4">The sequence shown here is derived from an EMBL/GenBank/DDBJ whole genome shotgun (WGS) entry which is preliminary data.</text>
</comment>
<protein>
    <submittedName>
        <fullName evidence="4">Retrovirus-related Pol polyprotein from transposon TNT 1-94</fullName>
    </submittedName>
</protein>
<keyword evidence="1" id="KW-0645">Protease</keyword>
<evidence type="ECO:0000259" key="2">
    <source>
        <dbReference type="Pfam" id="PF07727"/>
    </source>
</evidence>
<dbReference type="PANTHER" id="PTHR11439">
    <property type="entry name" value="GAG-POL-RELATED RETROTRANSPOSON"/>
    <property type="match status" value="1"/>
</dbReference>
<dbReference type="EMBL" id="BGPR01006109">
    <property type="protein sequence ID" value="GBN16134.1"/>
    <property type="molecule type" value="Genomic_DNA"/>
</dbReference>
<dbReference type="Proteomes" id="UP000499080">
    <property type="component" value="Unassembled WGS sequence"/>
</dbReference>
<feature type="domain" description="Reverse transcriptase Ty1/copia-type" evidence="2">
    <location>
        <begin position="436"/>
        <end position="549"/>
    </location>
</feature>
<proteinExistence type="predicted"/>
<dbReference type="Pfam" id="PF07727">
    <property type="entry name" value="RVT_2"/>
    <property type="match status" value="1"/>
</dbReference>
<gene>
    <name evidence="4" type="primary">POLX_1861</name>
    <name evidence="4" type="ORF">AVEN_70529_1</name>
</gene>
<dbReference type="GO" id="GO:0004190">
    <property type="term" value="F:aspartic-type endopeptidase activity"/>
    <property type="evidence" value="ECO:0007669"/>
    <property type="project" value="UniProtKB-KW"/>
</dbReference>
<evidence type="ECO:0000313" key="5">
    <source>
        <dbReference type="Proteomes" id="UP000499080"/>
    </source>
</evidence>
<keyword evidence="5" id="KW-1185">Reference proteome</keyword>